<evidence type="ECO:0000256" key="1">
    <source>
        <dbReference type="ARBA" id="ARBA00004530"/>
    </source>
</evidence>
<evidence type="ECO:0000256" key="6">
    <source>
        <dbReference type="ARBA" id="ARBA00023136"/>
    </source>
</evidence>
<reference evidence="11" key="1">
    <citation type="submission" date="2021-06" db="EMBL/GenBank/DDBJ databases">
        <authorList>
            <person name="Hodson N. C."/>
            <person name="Mongue J. A."/>
            <person name="Jaron S. K."/>
        </authorList>
    </citation>
    <scope>NUCLEOTIDE SEQUENCE</scope>
</reference>
<dbReference type="PANTHER" id="PTHR11506:SF40">
    <property type="entry name" value="LYSOSOME-ASSOCIATED MEMBRANE GLYCOPROTEIN 5"/>
    <property type="match status" value="1"/>
</dbReference>
<dbReference type="AlphaFoldDB" id="A0A8J2PL18"/>
<evidence type="ECO:0000313" key="11">
    <source>
        <dbReference type="EMBL" id="CAG7827519.1"/>
    </source>
</evidence>
<evidence type="ECO:0000256" key="7">
    <source>
        <dbReference type="ARBA" id="ARBA00023180"/>
    </source>
</evidence>
<keyword evidence="12" id="KW-1185">Reference proteome</keyword>
<dbReference type="OrthoDB" id="6248302at2759"/>
<proteinExistence type="predicted"/>
<protein>
    <recommendedName>
        <fullName evidence="10">Lysosome-associated membrane glycoprotein 2-like luminal domain-containing protein</fullName>
    </recommendedName>
</protein>
<feature type="signal peptide" evidence="9">
    <location>
        <begin position="1"/>
        <end position="20"/>
    </location>
</feature>
<keyword evidence="5 8" id="KW-1133">Transmembrane helix</keyword>
<evidence type="ECO:0000256" key="8">
    <source>
        <dbReference type="SAM" id="Phobius"/>
    </source>
</evidence>
<evidence type="ECO:0000256" key="3">
    <source>
        <dbReference type="ARBA" id="ARBA00022729"/>
    </source>
</evidence>
<sequence length="275" mass="30958">MNYSWNIGAIIYAFIVCTLAISSNAQSDDEDNEEAEVFRNEDGTSKPVPFFRIYENNDKNNGLPCVLVSMDVDITIEPKRQQNKKTTVSLPMAAHAKGNCGHGFDSRITISWSSFHLSWHFQKSRVSDAWYVDVIELSFNTSDKLLGDLYSEAPSKEFTPNSIVSIRTDDPLTLFLTPIGRSYSCSYPAEVKILDSKKVSRVTFQLRNVRIQPFASMTQRQFGDAFRCPSEAGRRDDTVPFAVGMTLAVVVVGTVGGYAGYRYFKIKKIEYDTME</sequence>
<keyword evidence="4" id="KW-0967">Endosome</keyword>
<name>A0A8J2PL18_9HEXA</name>
<dbReference type="GO" id="GO:0031902">
    <property type="term" value="C:late endosome membrane"/>
    <property type="evidence" value="ECO:0007669"/>
    <property type="project" value="TreeGrafter"/>
</dbReference>
<keyword evidence="6 8" id="KW-0472">Membrane</keyword>
<dbReference type="InterPro" id="IPR048528">
    <property type="entry name" value="Lamp2-like_luminal"/>
</dbReference>
<comment type="subcellular location">
    <subcellularLocation>
        <location evidence="1">Endosome membrane</location>
        <topology evidence="1">Single-pass type I membrane protein</topology>
    </subcellularLocation>
</comment>
<keyword evidence="2 8" id="KW-0812">Transmembrane</keyword>
<evidence type="ECO:0000313" key="12">
    <source>
        <dbReference type="Proteomes" id="UP000708208"/>
    </source>
</evidence>
<dbReference type="InterPro" id="IPR002000">
    <property type="entry name" value="Lysosome-assoc_membr_glycop"/>
</dbReference>
<dbReference type="GO" id="GO:0072594">
    <property type="term" value="P:establishment of protein localization to organelle"/>
    <property type="evidence" value="ECO:0007669"/>
    <property type="project" value="TreeGrafter"/>
</dbReference>
<feature type="transmembrane region" description="Helical" evidence="8">
    <location>
        <begin position="239"/>
        <end position="261"/>
    </location>
</feature>
<keyword evidence="3 9" id="KW-0732">Signal</keyword>
<evidence type="ECO:0000256" key="4">
    <source>
        <dbReference type="ARBA" id="ARBA00022753"/>
    </source>
</evidence>
<organism evidence="11 12">
    <name type="scientific">Allacma fusca</name>
    <dbReference type="NCBI Taxonomy" id="39272"/>
    <lineage>
        <taxon>Eukaryota</taxon>
        <taxon>Metazoa</taxon>
        <taxon>Ecdysozoa</taxon>
        <taxon>Arthropoda</taxon>
        <taxon>Hexapoda</taxon>
        <taxon>Collembola</taxon>
        <taxon>Symphypleona</taxon>
        <taxon>Sminthuridae</taxon>
        <taxon>Allacma</taxon>
    </lineage>
</organism>
<evidence type="ECO:0000256" key="5">
    <source>
        <dbReference type="ARBA" id="ARBA00022989"/>
    </source>
</evidence>
<feature type="chain" id="PRO_5035272312" description="Lysosome-associated membrane glycoprotein 2-like luminal domain-containing protein" evidence="9">
    <location>
        <begin position="21"/>
        <end position="275"/>
    </location>
</feature>
<gene>
    <name evidence="11" type="ORF">AFUS01_LOCUS37502</name>
</gene>
<keyword evidence="7" id="KW-0325">Glycoprotein</keyword>
<accession>A0A8J2PL18</accession>
<dbReference type="Proteomes" id="UP000708208">
    <property type="component" value="Unassembled WGS sequence"/>
</dbReference>
<dbReference type="Pfam" id="PF01299">
    <property type="entry name" value="Lamp2-like_luminal"/>
    <property type="match status" value="1"/>
</dbReference>
<evidence type="ECO:0000256" key="2">
    <source>
        <dbReference type="ARBA" id="ARBA00022692"/>
    </source>
</evidence>
<dbReference type="GO" id="GO:0005886">
    <property type="term" value="C:plasma membrane"/>
    <property type="evidence" value="ECO:0007669"/>
    <property type="project" value="TreeGrafter"/>
</dbReference>
<comment type="caution">
    <text evidence="11">The sequence shown here is derived from an EMBL/GenBank/DDBJ whole genome shotgun (WGS) entry which is preliminary data.</text>
</comment>
<feature type="domain" description="Lysosome-associated membrane glycoprotein 2-like luminal" evidence="10">
    <location>
        <begin position="54"/>
        <end position="215"/>
    </location>
</feature>
<dbReference type="PANTHER" id="PTHR11506">
    <property type="entry name" value="LYSOSOME-ASSOCIATED MEMBRANE GLYCOPROTEIN"/>
    <property type="match status" value="1"/>
</dbReference>
<evidence type="ECO:0000256" key="9">
    <source>
        <dbReference type="SAM" id="SignalP"/>
    </source>
</evidence>
<evidence type="ECO:0000259" key="10">
    <source>
        <dbReference type="Pfam" id="PF01299"/>
    </source>
</evidence>
<dbReference type="EMBL" id="CAJVCH010543846">
    <property type="protein sequence ID" value="CAG7827519.1"/>
    <property type="molecule type" value="Genomic_DNA"/>
</dbReference>
<dbReference type="GO" id="GO:0005765">
    <property type="term" value="C:lysosomal membrane"/>
    <property type="evidence" value="ECO:0007669"/>
    <property type="project" value="TreeGrafter"/>
</dbReference>